<organism evidence="1 2">
    <name type="scientific">Periplaneta americana</name>
    <name type="common">American cockroach</name>
    <name type="synonym">Blatta americana</name>
    <dbReference type="NCBI Taxonomy" id="6978"/>
    <lineage>
        <taxon>Eukaryota</taxon>
        <taxon>Metazoa</taxon>
        <taxon>Ecdysozoa</taxon>
        <taxon>Arthropoda</taxon>
        <taxon>Hexapoda</taxon>
        <taxon>Insecta</taxon>
        <taxon>Pterygota</taxon>
        <taxon>Neoptera</taxon>
        <taxon>Polyneoptera</taxon>
        <taxon>Dictyoptera</taxon>
        <taxon>Blattodea</taxon>
        <taxon>Blattoidea</taxon>
        <taxon>Blattidae</taxon>
        <taxon>Blattinae</taxon>
        <taxon>Periplaneta</taxon>
    </lineage>
</organism>
<dbReference type="EMBL" id="JAJSOF020000015">
    <property type="protein sequence ID" value="KAJ4442107.1"/>
    <property type="molecule type" value="Genomic_DNA"/>
</dbReference>
<name>A0ABQ8T6K1_PERAM</name>
<dbReference type="Proteomes" id="UP001148838">
    <property type="component" value="Unassembled WGS sequence"/>
</dbReference>
<evidence type="ECO:0000313" key="1">
    <source>
        <dbReference type="EMBL" id="KAJ4442107.1"/>
    </source>
</evidence>
<proteinExistence type="predicted"/>
<gene>
    <name evidence="1" type="ORF">ANN_11973</name>
</gene>
<reference evidence="1 2" key="1">
    <citation type="journal article" date="2022" name="Allergy">
        <title>Genome assembly and annotation of Periplaneta americana reveal a comprehensive cockroach allergen profile.</title>
        <authorList>
            <person name="Wang L."/>
            <person name="Xiong Q."/>
            <person name="Saelim N."/>
            <person name="Wang L."/>
            <person name="Nong W."/>
            <person name="Wan A.T."/>
            <person name="Shi M."/>
            <person name="Liu X."/>
            <person name="Cao Q."/>
            <person name="Hui J.H.L."/>
            <person name="Sookrung N."/>
            <person name="Leung T.F."/>
            <person name="Tungtrongchitr A."/>
            <person name="Tsui S.K.W."/>
        </authorList>
    </citation>
    <scope>NUCLEOTIDE SEQUENCE [LARGE SCALE GENOMIC DNA]</scope>
    <source>
        <strain evidence="1">PWHHKU_190912</strain>
    </source>
</reference>
<evidence type="ECO:0000313" key="2">
    <source>
        <dbReference type="Proteomes" id="UP001148838"/>
    </source>
</evidence>
<keyword evidence="2" id="KW-1185">Reference proteome</keyword>
<accession>A0ABQ8T6K1</accession>
<protein>
    <submittedName>
        <fullName evidence="1">Uncharacterized protein</fullName>
    </submittedName>
</protein>
<comment type="caution">
    <text evidence="1">The sequence shown here is derived from an EMBL/GenBank/DDBJ whole genome shotgun (WGS) entry which is preliminary data.</text>
</comment>
<sequence>MAGLLPTTSKVPTRVVSTVSSLYCGRSEKETLAHILGACPHGELLRNSRHHKIRSLLASALRGKNYQIEEEVHEAMSSCQCALQESHKQGSSCGPKGKIRELNLVTMVAKELDYLDLSTYPRMFGDVRGQQVKSTRFWGDSRGVSLDDSWGKLWVGVMAIRDGITNNPVWEGRGLL</sequence>